<reference evidence="1 2" key="1">
    <citation type="submission" date="2024-11" db="EMBL/GenBank/DDBJ databases">
        <title>A near-complete genome assembly of Cinchona calisaya.</title>
        <authorList>
            <person name="Lian D.C."/>
            <person name="Zhao X.W."/>
            <person name="Wei L."/>
        </authorList>
    </citation>
    <scope>NUCLEOTIDE SEQUENCE [LARGE SCALE GENOMIC DNA]</scope>
    <source>
        <tissue evidence="1">Nenye</tissue>
    </source>
</reference>
<organism evidence="1 2">
    <name type="scientific">Cinchona calisaya</name>
    <dbReference type="NCBI Taxonomy" id="153742"/>
    <lineage>
        <taxon>Eukaryota</taxon>
        <taxon>Viridiplantae</taxon>
        <taxon>Streptophyta</taxon>
        <taxon>Embryophyta</taxon>
        <taxon>Tracheophyta</taxon>
        <taxon>Spermatophyta</taxon>
        <taxon>Magnoliopsida</taxon>
        <taxon>eudicotyledons</taxon>
        <taxon>Gunneridae</taxon>
        <taxon>Pentapetalae</taxon>
        <taxon>asterids</taxon>
        <taxon>lamiids</taxon>
        <taxon>Gentianales</taxon>
        <taxon>Rubiaceae</taxon>
        <taxon>Cinchonoideae</taxon>
        <taxon>Cinchoneae</taxon>
        <taxon>Cinchona</taxon>
    </lineage>
</organism>
<proteinExistence type="predicted"/>
<dbReference type="Proteomes" id="UP001630127">
    <property type="component" value="Unassembled WGS sequence"/>
</dbReference>
<evidence type="ECO:0000313" key="2">
    <source>
        <dbReference type="Proteomes" id="UP001630127"/>
    </source>
</evidence>
<dbReference type="PANTHER" id="PTHR33527">
    <property type="entry name" value="OS07G0274300 PROTEIN"/>
    <property type="match status" value="1"/>
</dbReference>
<dbReference type="AlphaFoldDB" id="A0ABD3AWC8"/>
<dbReference type="EMBL" id="JBJUIK010000002">
    <property type="protein sequence ID" value="KAL3535523.1"/>
    <property type="molecule type" value="Genomic_DNA"/>
</dbReference>
<gene>
    <name evidence="1" type="ORF">ACH5RR_003984</name>
</gene>
<protein>
    <submittedName>
        <fullName evidence="1">Uncharacterized protein</fullName>
    </submittedName>
</protein>
<evidence type="ECO:0000313" key="1">
    <source>
        <dbReference type="EMBL" id="KAL3535523.1"/>
    </source>
</evidence>
<comment type="caution">
    <text evidence="1">The sequence shown here is derived from an EMBL/GenBank/DDBJ whole genome shotgun (WGS) entry which is preliminary data.</text>
</comment>
<sequence>MFVTFSKGYPVTESEIRELFGKLFGNCIEAFHLQPVRSDEQPCYAPVVFFRPSIIDLIVNGVGKGQIYHKWEASLDAQICARTQEVLLPAAAMVESAGLCRFPFSGVFFLSS</sequence>
<accession>A0ABD3AWC8</accession>
<name>A0ABD3AWC8_9GENT</name>
<keyword evidence="2" id="KW-1185">Reference proteome</keyword>
<dbReference type="PANTHER" id="PTHR33527:SF14">
    <property type="entry name" value="OS07G0274300 PROTEIN"/>
    <property type="match status" value="1"/>
</dbReference>